<dbReference type="EMBL" id="BTPU01000050">
    <property type="protein sequence ID" value="GMQ63689.1"/>
    <property type="molecule type" value="Genomic_DNA"/>
</dbReference>
<evidence type="ECO:0000313" key="2">
    <source>
        <dbReference type="Proteomes" id="UP001374599"/>
    </source>
</evidence>
<keyword evidence="2" id="KW-1185">Reference proteome</keyword>
<organism evidence="1 2">
    <name type="scientific">Vallitalea maricola</name>
    <dbReference type="NCBI Taxonomy" id="3074433"/>
    <lineage>
        <taxon>Bacteria</taxon>
        <taxon>Bacillati</taxon>
        <taxon>Bacillota</taxon>
        <taxon>Clostridia</taxon>
        <taxon>Lachnospirales</taxon>
        <taxon>Vallitaleaceae</taxon>
        <taxon>Vallitalea</taxon>
    </lineage>
</organism>
<accession>A0ACB5UMA1</accession>
<comment type="caution">
    <text evidence="1">The sequence shown here is derived from an EMBL/GenBank/DDBJ whole genome shotgun (WGS) entry which is preliminary data.</text>
</comment>
<sequence>MKKLNATIMIITVLAIFITGCSTKDKPTSTTEESGTMDSGKQDEEDINDADSKEQPEHIIRISDQELSIDAKNFAEDDFSITNELYEQMIFPNVTLPDDFTIEDVVIKKHGGIDWNYSSYVCSFQLLIGDKKQAIFSFGNDFDGAEDDESILINSKYSLQSGYLGWDEHIVLLSYDKKLGEICFDCTDYFNKSMIDYKFKNYSDASNFKVISAGITTFYLIYDKEDKKFIDTYSYGKDGITFVKRQRFKDDVVNIYESTNTIFLEYKNEDNRYVAICNKSFAVLDVIQLDRKIEIDSFKYNLERDEKCQLKFYAKKDDKLYEADIPINNNYSQLYSYTVLIDQDTSYNKMYEHHYIINEGYWIFDNSNNIKIYRLLDGNYNGVNYFLLDKGDIVKSNSEYDVCYMLKKPYNSVTRFMNIDDYYVGLDGNDEICYIDEEYKNRVVNSDFLGEKMSFNNIIFDSVNKTITYINKEEKAIYTINKDGKRKLDTIIPDEIWEDAYEEQYNNHLKMGYDEKGIGIIGYQILYYYDRTDKEWNTVKTEQEIRYNPDYGYTYTDMDSSYIFDTDKHIFKPYYINKSEIYNDMIVDDMLYVNIYSEYECEDVMEDTNHKVLESEYVPLETTNGNYRLSDYKMSDNHKVFKEYETNSLYSLGKDKWNEIISDPVRLYSISDKGVLYTGFEERSYLYYYNFNSGSTITLYDDSYVSDLELIGDYAYFRPVDDYVLNRINLENKMTESLKVENSRLQFEASNNYIAIDSKGNNNINIIDLIKFEIIDTIEGSDFKWDDDYLFYDCSGYLVKYDSSRKESIIMANITYPSIQAIHKDNIYFLICYDGPAPLEIMSVDKVYEFDESNTKADYYLLYNGTDYGAHLLIYDNNKKRLKPLEDAEKITYEVNGNVIRFKGDSYETKGKWQEIIVEEGANVKVIVPEY</sequence>
<proteinExistence type="predicted"/>
<name>A0ACB5UMA1_9FIRM</name>
<evidence type="ECO:0000313" key="1">
    <source>
        <dbReference type="EMBL" id="GMQ63689.1"/>
    </source>
</evidence>
<protein>
    <submittedName>
        <fullName evidence="1">Uncharacterized protein</fullName>
    </submittedName>
</protein>
<gene>
    <name evidence="1" type="ORF">AN2V17_29230</name>
</gene>
<reference evidence="1" key="1">
    <citation type="submission" date="2023-09" db="EMBL/GenBank/DDBJ databases">
        <title>Vallitalea sediminicola and Vallitalea maricola sp. nov., anaerobic bacteria isolated from marine sediment.</title>
        <authorList>
            <person name="Hirano S."/>
            <person name="Maeda A."/>
            <person name="Terahara T."/>
            <person name="Mori K."/>
            <person name="Hamada M."/>
            <person name="Matsumoto R."/>
            <person name="Kobayashi T."/>
        </authorList>
    </citation>
    <scope>NUCLEOTIDE SEQUENCE</scope>
    <source>
        <strain evidence="1">AN17-2</strain>
    </source>
</reference>
<dbReference type="Proteomes" id="UP001374599">
    <property type="component" value="Unassembled WGS sequence"/>
</dbReference>